<name>A0A2P7SQU9_9HYPH</name>
<reference evidence="2 3" key="1">
    <citation type="submission" date="2018-03" db="EMBL/GenBank/DDBJ databases">
        <title>The draft genome of Mesorhizobium sp. 6GN-30.</title>
        <authorList>
            <person name="Liu L."/>
            <person name="Li L."/>
            <person name="Wang T."/>
            <person name="Zhang X."/>
            <person name="Liang L."/>
        </authorList>
    </citation>
    <scope>NUCLEOTIDE SEQUENCE [LARGE SCALE GENOMIC DNA]</scope>
    <source>
        <strain evidence="2 3">6GN30</strain>
    </source>
</reference>
<evidence type="ECO:0000313" key="3">
    <source>
        <dbReference type="Proteomes" id="UP000241229"/>
    </source>
</evidence>
<sequence length="77" mass="8948">MTTVSIDADIEAILQRFAKSTGRTRETILREAILRGLEDLEDQEDIRRSEQILDQLERGEIRTYTSAEVRRRLGLDD</sequence>
<dbReference type="GO" id="GO:0006355">
    <property type="term" value="P:regulation of DNA-templated transcription"/>
    <property type="evidence" value="ECO:0007669"/>
    <property type="project" value="InterPro"/>
</dbReference>
<feature type="domain" description="Ribbon-helix-helix protein CopG" evidence="1">
    <location>
        <begin position="2"/>
        <end position="38"/>
    </location>
</feature>
<organism evidence="2 3">
    <name type="scientific">Kumtagia ephedrae</name>
    <dbReference type="NCBI Taxonomy" id="2116701"/>
    <lineage>
        <taxon>Bacteria</taxon>
        <taxon>Pseudomonadati</taxon>
        <taxon>Pseudomonadota</taxon>
        <taxon>Alphaproteobacteria</taxon>
        <taxon>Hyphomicrobiales</taxon>
        <taxon>Phyllobacteriaceae</taxon>
        <taxon>Kumtagia</taxon>
    </lineage>
</organism>
<comment type="caution">
    <text evidence="2">The sequence shown here is derived from an EMBL/GenBank/DDBJ whole genome shotgun (WGS) entry which is preliminary data.</text>
</comment>
<gene>
    <name evidence="2" type="ORF">C7I84_04215</name>
</gene>
<dbReference type="InterPro" id="IPR010985">
    <property type="entry name" value="Ribbon_hlx_hlx"/>
</dbReference>
<protein>
    <submittedName>
        <fullName evidence="2">CopG family transcriptional regulator</fullName>
    </submittedName>
</protein>
<dbReference type="EMBL" id="PXYK01000003">
    <property type="protein sequence ID" value="PSJ64849.1"/>
    <property type="molecule type" value="Genomic_DNA"/>
</dbReference>
<dbReference type="RefSeq" id="WP_106770893.1">
    <property type="nucleotide sequence ID" value="NZ_PXYK01000003.1"/>
</dbReference>
<evidence type="ECO:0000313" key="2">
    <source>
        <dbReference type="EMBL" id="PSJ64849.1"/>
    </source>
</evidence>
<dbReference type="OrthoDB" id="9812023at2"/>
<evidence type="ECO:0000259" key="1">
    <source>
        <dbReference type="Pfam" id="PF01402"/>
    </source>
</evidence>
<dbReference type="AlphaFoldDB" id="A0A2P7SQU9"/>
<dbReference type="SUPFAM" id="SSF47598">
    <property type="entry name" value="Ribbon-helix-helix"/>
    <property type="match status" value="1"/>
</dbReference>
<keyword evidence="3" id="KW-1185">Reference proteome</keyword>
<dbReference type="InterPro" id="IPR002145">
    <property type="entry name" value="CopG"/>
</dbReference>
<dbReference type="Proteomes" id="UP000241229">
    <property type="component" value="Unassembled WGS sequence"/>
</dbReference>
<proteinExistence type="predicted"/>
<accession>A0A2P7SQU9</accession>
<dbReference type="Pfam" id="PF01402">
    <property type="entry name" value="RHH_1"/>
    <property type="match status" value="1"/>
</dbReference>